<feature type="region of interest" description="Disordered" evidence="1">
    <location>
        <begin position="26"/>
        <end position="61"/>
    </location>
</feature>
<keyword evidence="3" id="KW-1185">Reference proteome</keyword>
<dbReference type="EMBL" id="JBHSPX010000001">
    <property type="protein sequence ID" value="MFC6061344.1"/>
    <property type="molecule type" value="Genomic_DNA"/>
</dbReference>
<organism evidence="2 3">
    <name type="scientific">Streptomyces ochraceiscleroticus</name>
    <dbReference type="NCBI Taxonomy" id="47761"/>
    <lineage>
        <taxon>Bacteria</taxon>
        <taxon>Bacillati</taxon>
        <taxon>Actinomycetota</taxon>
        <taxon>Actinomycetes</taxon>
        <taxon>Kitasatosporales</taxon>
        <taxon>Streptomycetaceae</taxon>
        <taxon>Streptomyces</taxon>
    </lineage>
</organism>
<name>A0ABW1MC45_9ACTN</name>
<evidence type="ECO:0000313" key="3">
    <source>
        <dbReference type="Proteomes" id="UP001596139"/>
    </source>
</evidence>
<proteinExistence type="predicted"/>
<reference evidence="3" key="1">
    <citation type="journal article" date="2019" name="Int. J. Syst. Evol. Microbiol.">
        <title>The Global Catalogue of Microorganisms (GCM) 10K type strain sequencing project: providing services to taxonomists for standard genome sequencing and annotation.</title>
        <authorList>
            <consortium name="The Broad Institute Genomics Platform"/>
            <consortium name="The Broad Institute Genome Sequencing Center for Infectious Disease"/>
            <person name="Wu L."/>
            <person name="Ma J."/>
        </authorList>
    </citation>
    <scope>NUCLEOTIDE SEQUENCE [LARGE SCALE GENOMIC DNA]</scope>
    <source>
        <strain evidence="3">CGMCC 1.15180</strain>
    </source>
</reference>
<evidence type="ECO:0000256" key="1">
    <source>
        <dbReference type="SAM" id="MobiDB-lite"/>
    </source>
</evidence>
<sequence length="61" mass="6981">MLYYEAQHRARAEELRREADRDRLAREAAEGRRAARSAGNASEGRVSRWGRGVRARRRAAA</sequence>
<accession>A0ABW1MC45</accession>
<dbReference type="RefSeq" id="WP_031051597.1">
    <property type="nucleotide sequence ID" value="NZ_JBHSPX010000001.1"/>
</dbReference>
<dbReference type="Proteomes" id="UP001596139">
    <property type="component" value="Unassembled WGS sequence"/>
</dbReference>
<evidence type="ECO:0000313" key="2">
    <source>
        <dbReference type="EMBL" id="MFC6061344.1"/>
    </source>
</evidence>
<gene>
    <name evidence="2" type="ORF">ACFP4F_02105</name>
</gene>
<feature type="compositionally biased region" description="Basic residues" evidence="1">
    <location>
        <begin position="51"/>
        <end position="61"/>
    </location>
</feature>
<comment type="caution">
    <text evidence="2">The sequence shown here is derived from an EMBL/GenBank/DDBJ whole genome shotgun (WGS) entry which is preliminary data.</text>
</comment>
<feature type="compositionally biased region" description="Low complexity" evidence="1">
    <location>
        <begin position="36"/>
        <end position="50"/>
    </location>
</feature>
<protein>
    <submittedName>
        <fullName evidence="2">Uncharacterized protein</fullName>
    </submittedName>
</protein>